<accession>A0A0D9W5F8</accession>
<evidence type="ECO:0000259" key="19">
    <source>
        <dbReference type="PROSITE" id="PS51005"/>
    </source>
</evidence>
<feature type="region of interest" description="Disordered" evidence="18">
    <location>
        <begin position="146"/>
        <end position="185"/>
    </location>
</feature>
<dbReference type="InterPro" id="IPR003441">
    <property type="entry name" value="NAC-dom"/>
</dbReference>
<dbReference type="PROSITE" id="PS51808">
    <property type="entry name" value="CHCH"/>
    <property type="match status" value="1"/>
</dbReference>
<dbReference type="CDD" id="cd02933">
    <property type="entry name" value="OYE_like_FMN"/>
    <property type="match status" value="2"/>
</dbReference>
<feature type="region of interest" description="Disordered" evidence="18">
    <location>
        <begin position="207"/>
        <end position="228"/>
    </location>
</feature>
<comment type="similarity">
    <text evidence="2">Belongs to the NADH:flavin oxidoreductase/NADH oxidase family.</text>
</comment>
<evidence type="ECO:0000256" key="6">
    <source>
        <dbReference type="ARBA" id="ARBA00022643"/>
    </source>
</evidence>
<keyword evidence="12" id="KW-0443">Lipid metabolism</keyword>
<dbReference type="PANTHER" id="PTHR22893">
    <property type="entry name" value="NADH OXIDOREDUCTASE-RELATED"/>
    <property type="match status" value="1"/>
</dbReference>
<dbReference type="InterPro" id="IPR036093">
    <property type="entry name" value="NAC_dom_sf"/>
</dbReference>
<evidence type="ECO:0000256" key="15">
    <source>
        <dbReference type="ARBA" id="ARBA00023160"/>
    </source>
</evidence>
<keyword evidence="14" id="KW-1015">Disulfide bond</keyword>
<dbReference type="STRING" id="77586.A0A0D9W5F8"/>
<reference evidence="20 21" key="1">
    <citation type="submission" date="2012-08" db="EMBL/GenBank/DDBJ databases">
        <title>Oryza genome evolution.</title>
        <authorList>
            <person name="Wing R.A."/>
        </authorList>
    </citation>
    <scope>NUCLEOTIDE SEQUENCE</scope>
</reference>
<keyword evidence="7" id="KW-0925">Oxylipin biosynthesis</keyword>
<dbReference type="GO" id="GO:0009695">
    <property type="term" value="P:jasmonic acid biosynthetic process"/>
    <property type="evidence" value="ECO:0007669"/>
    <property type="project" value="UniProtKB-ARBA"/>
</dbReference>
<dbReference type="Gene3D" id="3.20.20.70">
    <property type="entry name" value="Aldolase class I"/>
    <property type="match status" value="2"/>
</dbReference>
<evidence type="ECO:0000256" key="2">
    <source>
        <dbReference type="ARBA" id="ARBA00005979"/>
    </source>
</evidence>
<evidence type="ECO:0000313" key="21">
    <source>
        <dbReference type="Proteomes" id="UP000032180"/>
    </source>
</evidence>
<dbReference type="GO" id="GO:0031408">
    <property type="term" value="P:oxylipin biosynthetic process"/>
    <property type="evidence" value="ECO:0007669"/>
    <property type="project" value="UniProtKB-KW"/>
</dbReference>
<evidence type="ECO:0000256" key="9">
    <source>
        <dbReference type="ARBA" id="ARBA00022857"/>
    </source>
</evidence>
<feature type="compositionally biased region" description="Pro residues" evidence="18">
    <location>
        <begin position="213"/>
        <end position="223"/>
    </location>
</feature>
<evidence type="ECO:0000256" key="11">
    <source>
        <dbReference type="ARBA" id="ARBA00023015"/>
    </source>
</evidence>
<dbReference type="Gramene" id="LPERR04G10720.1">
    <property type="protein sequence ID" value="LPERR04G10720.1"/>
    <property type="gene ID" value="LPERR04G10720"/>
</dbReference>
<evidence type="ECO:0000256" key="8">
    <source>
        <dbReference type="ARBA" id="ARBA00022832"/>
    </source>
</evidence>
<keyword evidence="17" id="KW-0539">Nucleus</keyword>
<reference evidence="21" key="2">
    <citation type="submission" date="2013-12" db="EMBL/GenBank/DDBJ databases">
        <authorList>
            <person name="Yu Y."/>
            <person name="Lee S."/>
            <person name="de Baynast K."/>
            <person name="Wissotski M."/>
            <person name="Liu L."/>
            <person name="Talag J."/>
            <person name="Goicoechea J."/>
            <person name="Angelova A."/>
            <person name="Jetty R."/>
            <person name="Kudrna D."/>
            <person name="Golser W."/>
            <person name="Rivera L."/>
            <person name="Zhang J."/>
            <person name="Wing R."/>
        </authorList>
    </citation>
    <scope>NUCLEOTIDE SEQUENCE</scope>
</reference>
<evidence type="ECO:0000256" key="3">
    <source>
        <dbReference type="ARBA" id="ARBA00007347"/>
    </source>
</evidence>
<evidence type="ECO:0000256" key="12">
    <source>
        <dbReference type="ARBA" id="ARBA00023098"/>
    </source>
</evidence>
<dbReference type="Gene3D" id="2.170.150.80">
    <property type="entry name" value="NAC domain"/>
    <property type="match status" value="1"/>
</dbReference>
<evidence type="ECO:0000256" key="13">
    <source>
        <dbReference type="ARBA" id="ARBA00023125"/>
    </source>
</evidence>
<organism evidence="20 21">
    <name type="scientific">Leersia perrieri</name>
    <dbReference type="NCBI Taxonomy" id="77586"/>
    <lineage>
        <taxon>Eukaryota</taxon>
        <taxon>Viridiplantae</taxon>
        <taxon>Streptophyta</taxon>
        <taxon>Embryophyta</taxon>
        <taxon>Tracheophyta</taxon>
        <taxon>Spermatophyta</taxon>
        <taxon>Magnoliopsida</taxon>
        <taxon>Liliopsida</taxon>
        <taxon>Poales</taxon>
        <taxon>Poaceae</taxon>
        <taxon>BOP clade</taxon>
        <taxon>Oryzoideae</taxon>
        <taxon>Oryzeae</taxon>
        <taxon>Oryzinae</taxon>
        <taxon>Leersia</taxon>
    </lineage>
</organism>
<dbReference type="InterPro" id="IPR013892">
    <property type="entry name" value="Cyt_c_biogenesis_Cmc1-like"/>
</dbReference>
<dbReference type="FunFam" id="3.20.20.70:FF:000073">
    <property type="entry name" value="12-oxophytodienoate reductase 3"/>
    <property type="match status" value="2"/>
</dbReference>
<dbReference type="AlphaFoldDB" id="A0A0D9W5F8"/>
<evidence type="ECO:0000256" key="14">
    <source>
        <dbReference type="ARBA" id="ARBA00023157"/>
    </source>
</evidence>
<dbReference type="PROSITE" id="PS51005">
    <property type="entry name" value="NAC"/>
    <property type="match status" value="1"/>
</dbReference>
<keyword evidence="15" id="KW-0275">Fatty acid biosynthesis</keyword>
<dbReference type="InterPro" id="IPR013785">
    <property type="entry name" value="Aldolase_TIM"/>
</dbReference>
<keyword evidence="10" id="KW-0560">Oxidoreductase</keyword>
<keyword evidence="9" id="KW-0521">NADP</keyword>
<dbReference type="SUPFAM" id="SSF101941">
    <property type="entry name" value="NAC domain"/>
    <property type="match status" value="1"/>
</dbReference>
<name>A0A0D9W5F8_9ORYZ</name>
<evidence type="ECO:0000256" key="17">
    <source>
        <dbReference type="ARBA" id="ARBA00023242"/>
    </source>
</evidence>
<evidence type="ECO:0000256" key="1">
    <source>
        <dbReference type="ARBA" id="ARBA00001917"/>
    </source>
</evidence>
<feature type="compositionally biased region" description="Gly residues" evidence="18">
    <location>
        <begin position="146"/>
        <end position="167"/>
    </location>
</feature>
<dbReference type="Pfam" id="PF00724">
    <property type="entry name" value="Oxidored_FMN"/>
    <property type="match status" value="2"/>
</dbReference>
<keyword evidence="13" id="KW-0238">DNA-binding</keyword>
<dbReference type="Pfam" id="PF02365">
    <property type="entry name" value="NAM"/>
    <property type="match status" value="1"/>
</dbReference>
<evidence type="ECO:0000313" key="20">
    <source>
        <dbReference type="EnsemblPlants" id="LPERR04G10720.1"/>
    </source>
</evidence>
<comment type="similarity">
    <text evidence="3">Belongs to the CMC family.</text>
</comment>
<dbReference type="GO" id="GO:0003677">
    <property type="term" value="F:DNA binding"/>
    <property type="evidence" value="ECO:0007669"/>
    <property type="project" value="UniProtKB-KW"/>
</dbReference>
<dbReference type="eggNOG" id="KOG0134">
    <property type="taxonomic scope" value="Eukaryota"/>
</dbReference>
<keyword evidence="5" id="KW-0285">Flavoprotein</keyword>
<sequence>MAAFSSSNGVPPGFRFHPTDEELLLYYLKKKIGFEKIGSAPQNEWYFFSHKDRKYPTGSRTNRATTAGFWKATGRDKCIRTSYRKIGMRKTLVFYRGRAPHGQKTDWIMHEYRLEDADDAQGGTSEDGWVVCRVFKKKCFFKIGGGGGGGGEGSSGSQGGGGDIFGGHGHHLAVSPPLDHDHHQARAAMAAASHYMHHPHQYHSSFYYSQMQPSPPPPPPPPHSAYSHHVQVQDLLTNHRPSASAADAAGGGYDFSGGLQPVAAAGLDVGSSDGLGEGVGRDHATGGDAGGAEQQWQGMDGFSNGGGGAAAVQQQLASAMSSGGQRGGEMDLWGYGSRLLRFRSLPAPSATAKSSPPSAASSTGVVHINISSEMHPPLTLHRHPMCAEIIEAFQKCHVDHPVKKFFGECTDLKIKLDKCFRQEKALKRKANFEESKKFKEQLQAYKREMAENDKELEWTHGLATAKLFSTTGIHNQFKFYKDKDKHGASESKANMEPLPLASSYEMGRFTLSHRIVLAPLTRSRSYGNIPQSQAILYYLQRATKGGLLIAEATGVSSDAQGMSLIPHTPGIWTKEQVEAWKPIVDAVHAKDGIFFCQIWHVGRASDLEQEPISSTNKPVEKNEDNYMDFPIPRRLAVEEIPDVINHFRMAARYAIDAGFDGVEIHGAHGFLLEQFMKDNANDRTDEYGGSLQNRCRFALEVVDAVASEVGSDSVGIRLSPYASYLSCYDSDPDALGVYMAQELDKRGILYCSAVEPEMIMVDGKMRIPHRLHDMRKAFRRTFMVGGGYGREEGNRAVADGYADMVVYGRLFLANPDLLKRFQLNAPLNKYDRSTFYTDDPVVGYTDYPFLDDCEATNAMGYSYLQLLMGASQRGEDRKGASTNNMESIPLLSPYNMGKFNLSHRIVLAPLTRSRSYGNLPQPHAMEYYSQRATKGGLLIAEATGVSSDAQGMSVIPHTPGIWTKEQVEAWKPIVDAVHAKGGIFFCQIWHVGRASDMEERPISSTDKPIQRTEENYFLNFSTPRSLTAEEIPDVINHFALAAKNALDAGFDGVEVHAANGFLLDQFMKDGVNNTRSDDYGGSLANRCRLALEVVDAVAAVAGAGRTGVRLSPFSRCLDCADSDPDSLAAHMARELGARGVLYLNVVEPEMVAAAGEGDQRLVIPHRLRGVREAFAGTLMAGGGYDREEGNWAVAGGYADLVVYGRLFLANPDLPARFRIGAALNGYDRATFYTADPVVGYTDYPFLDGGGEEAAAAAASSSGEEEGGV</sequence>
<reference evidence="20" key="3">
    <citation type="submission" date="2015-04" db="UniProtKB">
        <authorList>
            <consortium name="EnsemblPlants"/>
        </authorList>
    </citation>
    <scope>IDENTIFICATION</scope>
</reference>
<evidence type="ECO:0000256" key="4">
    <source>
        <dbReference type="ARBA" id="ARBA00022516"/>
    </source>
</evidence>
<keyword evidence="6" id="KW-0288">FMN</keyword>
<dbReference type="HOGENOM" id="CLU_006773_0_0_1"/>
<keyword evidence="4" id="KW-0444">Lipid biosynthesis</keyword>
<keyword evidence="16" id="KW-0804">Transcription</keyword>
<keyword evidence="8" id="KW-0276">Fatty acid metabolism</keyword>
<evidence type="ECO:0000256" key="16">
    <source>
        <dbReference type="ARBA" id="ARBA00023163"/>
    </source>
</evidence>
<dbReference type="GO" id="GO:0006355">
    <property type="term" value="P:regulation of DNA-templated transcription"/>
    <property type="evidence" value="ECO:0007669"/>
    <property type="project" value="InterPro"/>
</dbReference>
<comment type="cofactor">
    <cofactor evidence="1">
        <name>FMN</name>
        <dbReference type="ChEBI" id="CHEBI:58210"/>
    </cofactor>
</comment>
<dbReference type="InterPro" id="IPR001155">
    <property type="entry name" value="OxRdtase_FMN_N"/>
</dbReference>
<dbReference type="EnsemblPlants" id="LPERR04G10720.1">
    <property type="protein sequence ID" value="LPERR04G10720.1"/>
    <property type="gene ID" value="LPERR04G10720"/>
</dbReference>
<proteinExistence type="inferred from homology"/>
<dbReference type="Pfam" id="PF08583">
    <property type="entry name" value="Cmc1"/>
    <property type="match status" value="1"/>
</dbReference>
<dbReference type="PANTHER" id="PTHR22893:SF113">
    <property type="entry name" value="12-OXOPHYTODIENOATE REDUCTASE 13-RELATED"/>
    <property type="match status" value="1"/>
</dbReference>
<dbReference type="GO" id="GO:0010181">
    <property type="term" value="F:FMN binding"/>
    <property type="evidence" value="ECO:0007669"/>
    <property type="project" value="InterPro"/>
</dbReference>
<dbReference type="SUPFAM" id="SSF51395">
    <property type="entry name" value="FMN-linked oxidoreductases"/>
    <property type="match status" value="2"/>
</dbReference>
<keyword evidence="11" id="KW-0805">Transcription regulation</keyword>
<feature type="domain" description="NAC" evidence="19">
    <location>
        <begin position="1"/>
        <end position="137"/>
    </location>
</feature>
<evidence type="ECO:0000256" key="18">
    <source>
        <dbReference type="SAM" id="MobiDB-lite"/>
    </source>
</evidence>
<feature type="region of interest" description="Disordered" evidence="18">
    <location>
        <begin position="273"/>
        <end position="308"/>
    </location>
</feature>
<keyword evidence="21" id="KW-1185">Reference proteome</keyword>
<protein>
    <recommendedName>
        <fullName evidence="19">NAC domain-containing protein</fullName>
    </recommendedName>
</protein>
<dbReference type="Proteomes" id="UP000032180">
    <property type="component" value="Chromosome 4"/>
</dbReference>
<evidence type="ECO:0000256" key="5">
    <source>
        <dbReference type="ARBA" id="ARBA00022630"/>
    </source>
</evidence>
<evidence type="ECO:0000256" key="7">
    <source>
        <dbReference type="ARBA" id="ARBA00022767"/>
    </source>
</evidence>
<dbReference type="GO" id="GO:0016491">
    <property type="term" value="F:oxidoreductase activity"/>
    <property type="evidence" value="ECO:0007669"/>
    <property type="project" value="UniProtKB-KW"/>
</dbReference>
<dbReference type="InterPro" id="IPR045247">
    <property type="entry name" value="Oye-like"/>
</dbReference>
<evidence type="ECO:0000256" key="10">
    <source>
        <dbReference type="ARBA" id="ARBA00023002"/>
    </source>
</evidence>